<keyword evidence="5 6" id="KW-0067">ATP-binding</keyword>
<dbReference type="GO" id="GO:0003676">
    <property type="term" value="F:nucleic acid binding"/>
    <property type="evidence" value="ECO:0007669"/>
    <property type="project" value="InterPro"/>
</dbReference>
<dbReference type="SUPFAM" id="SSF52540">
    <property type="entry name" value="P-loop containing nucleoside triphosphate hydrolases"/>
    <property type="match status" value="1"/>
</dbReference>
<dbReference type="OrthoDB" id="196131at2759"/>
<keyword evidence="4 6" id="KW-0347">Helicase</keyword>
<name>A0A9P6FR54_9FUNG</name>
<evidence type="ECO:0000256" key="4">
    <source>
        <dbReference type="ARBA" id="ARBA00022806"/>
    </source>
</evidence>
<comment type="caution">
    <text evidence="9">The sequence shown here is derived from an EMBL/GenBank/DDBJ whole genome shotgun (WGS) entry which is preliminary data.</text>
</comment>
<sequence>MVPMLSKLLTELDHTLAQRRARVSKATPLALIILPTRELGIQLFDEARRFTYKSPVRPVVIYGGTPMSGQREHLTRGCDVLIATPGRLLDMIRRSAVSLSKVKYLVLDEADRMLDMGFEPIVREILCSTDLARGEDLQTGMFSATFPQNIQVLARDFLKKDFCRLRIGRIGGTTSDIHQKVLLVDEHEKEEVLLKLLMTQPPSRTMIFVDTKRKADYLDDVLFNKQFPCISLHGDRNQRERELALNAFKLGRSPILITTAVASRGLDIKNVLHIINYDLPQDIDEYVHRIGRTARVGNQGLATSFYNERNWGIAPHLTKLLVECDQEIPDFLERFVKTAESYETNDFIDDSGDAILTPVPEHNRERWPSTSSAW</sequence>
<evidence type="ECO:0000259" key="7">
    <source>
        <dbReference type="PROSITE" id="PS51192"/>
    </source>
</evidence>
<evidence type="ECO:0000256" key="3">
    <source>
        <dbReference type="ARBA" id="ARBA00022801"/>
    </source>
</evidence>
<dbReference type="PROSITE" id="PS51192">
    <property type="entry name" value="HELICASE_ATP_BIND_1"/>
    <property type="match status" value="1"/>
</dbReference>
<dbReference type="InterPro" id="IPR027417">
    <property type="entry name" value="P-loop_NTPase"/>
</dbReference>
<feature type="domain" description="Helicase ATP-binding" evidence="7">
    <location>
        <begin position="1"/>
        <end position="164"/>
    </location>
</feature>
<proteinExistence type="inferred from homology"/>
<dbReference type="GO" id="GO:0005524">
    <property type="term" value="F:ATP binding"/>
    <property type="evidence" value="ECO:0007669"/>
    <property type="project" value="UniProtKB-KW"/>
</dbReference>
<dbReference type="SMART" id="SM00490">
    <property type="entry name" value="HELICc"/>
    <property type="match status" value="1"/>
</dbReference>
<evidence type="ECO:0000313" key="9">
    <source>
        <dbReference type="EMBL" id="KAF9580048.1"/>
    </source>
</evidence>
<evidence type="ECO:0000256" key="2">
    <source>
        <dbReference type="ARBA" id="ARBA00022741"/>
    </source>
</evidence>
<keyword evidence="2 6" id="KW-0547">Nucleotide-binding</keyword>
<comment type="similarity">
    <text evidence="6">Belongs to the DEAD box helicase family.</text>
</comment>
<reference evidence="9" key="1">
    <citation type="journal article" date="2020" name="Fungal Divers.">
        <title>Resolving the Mortierellaceae phylogeny through synthesis of multi-gene phylogenetics and phylogenomics.</title>
        <authorList>
            <person name="Vandepol N."/>
            <person name="Liber J."/>
            <person name="Desiro A."/>
            <person name="Na H."/>
            <person name="Kennedy M."/>
            <person name="Barry K."/>
            <person name="Grigoriev I.V."/>
            <person name="Miller A.N."/>
            <person name="O'Donnell K."/>
            <person name="Stajich J.E."/>
            <person name="Bonito G."/>
        </authorList>
    </citation>
    <scope>NUCLEOTIDE SEQUENCE</scope>
    <source>
        <strain evidence="9">KOD1015</strain>
    </source>
</reference>
<evidence type="ECO:0000256" key="5">
    <source>
        <dbReference type="ARBA" id="ARBA00022840"/>
    </source>
</evidence>
<dbReference type="SMART" id="SM00487">
    <property type="entry name" value="DEXDc"/>
    <property type="match status" value="1"/>
</dbReference>
<dbReference type="PROSITE" id="PS51194">
    <property type="entry name" value="HELICASE_CTER"/>
    <property type="match status" value="1"/>
</dbReference>
<dbReference type="InterPro" id="IPR014001">
    <property type="entry name" value="Helicase_ATP-bd"/>
</dbReference>
<dbReference type="Proteomes" id="UP000780801">
    <property type="component" value="Unassembled WGS sequence"/>
</dbReference>
<dbReference type="GO" id="GO:0016787">
    <property type="term" value="F:hydrolase activity"/>
    <property type="evidence" value="ECO:0007669"/>
    <property type="project" value="UniProtKB-KW"/>
</dbReference>
<dbReference type="Pfam" id="PF00270">
    <property type="entry name" value="DEAD"/>
    <property type="match status" value="1"/>
</dbReference>
<dbReference type="FunFam" id="3.40.50.300:FF:000008">
    <property type="entry name" value="ATP-dependent RNA helicase RhlB"/>
    <property type="match status" value="1"/>
</dbReference>
<organism evidence="9 10">
    <name type="scientific">Lunasporangiospora selenospora</name>
    <dbReference type="NCBI Taxonomy" id="979761"/>
    <lineage>
        <taxon>Eukaryota</taxon>
        <taxon>Fungi</taxon>
        <taxon>Fungi incertae sedis</taxon>
        <taxon>Mucoromycota</taxon>
        <taxon>Mortierellomycotina</taxon>
        <taxon>Mortierellomycetes</taxon>
        <taxon>Mortierellales</taxon>
        <taxon>Mortierellaceae</taxon>
        <taxon>Lunasporangiospora</taxon>
    </lineage>
</organism>
<dbReference type="EMBL" id="JAABOA010002314">
    <property type="protein sequence ID" value="KAF9580048.1"/>
    <property type="molecule type" value="Genomic_DNA"/>
</dbReference>
<dbReference type="InterPro" id="IPR001650">
    <property type="entry name" value="Helicase_C-like"/>
</dbReference>
<dbReference type="Pfam" id="PF00271">
    <property type="entry name" value="Helicase_C"/>
    <property type="match status" value="1"/>
</dbReference>
<dbReference type="GO" id="GO:0003724">
    <property type="term" value="F:RNA helicase activity"/>
    <property type="evidence" value="ECO:0007669"/>
    <property type="project" value="UniProtKB-EC"/>
</dbReference>
<evidence type="ECO:0000256" key="1">
    <source>
        <dbReference type="ARBA" id="ARBA00012552"/>
    </source>
</evidence>
<dbReference type="CDD" id="cd18787">
    <property type="entry name" value="SF2_C_DEAD"/>
    <property type="match status" value="1"/>
</dbReference>
<gene>
    <name evidence="9" type="ORF">BGW38_003457</name>
</gene>
<dbReference type="EC" id="3.6.4.13" evidence="1"/>
<keyword evidence="10" id="KW-1185">Reference proteome</keyword>
<feature type="domain" description="Helicase C-terminal" evidence="8">
    <location>
        <begin position="188"/>
        <end position="336"/>
    </location>
</feature>
<dbReference type="InterPro" id="IPR011545">
    <property type="entry name" value="DEAD/DEAH_box_helicase_dom"/>
</dbReference>
<dbReference type="PANTHER" id="PTHR47958">
    <property type="entry name" value="ATP-DEPENDENT RNA HELICASE DBP3"/>
    <property type="match status" value="1"/>
</dbReference>
<dbReference type="InterPro" id="IPR000629">
    <property type="entry name" value="RNA-helicase_DEAD-box_CS"/>
</dbReference>
<keyword evidence="3 6" id="KW-0378">Hydrolase</keyword>
<dbReference type="Gene3D" id="3.40.50.300">
    <property type="entry name" value="P-loop containing nucleotide triphosphate hydrolases"/>
    <property type="match status" value="2"/>
</dbReference>
<dbReference type="PROSITE" id="PS00039">
    <property type="entry name" value="DEAD_ATP_HELICASE"/>
    <property type="match status" value="1"/>
</dbReference>
<evidence type="ECO:0000313" key="10">
    <source>
        <dbReference type="Proteomes" id="UP000780801"/>
    </source>
</evidence>
<evidence type="ECO:0000259" key="8">
    <source>
        <dbReference type="PROSITE" id="PS51194"/>
    </source>
</evidence>
<dbReference type="AlphaFoldDB" id="A0A9P6FR54"/>
<protein>
    <recommendedName>
        <fullName evidence="1">RNA helicase</fullName>
        <ecNumber evidence="1">3.6.4.13</ecNumber>
    </recommendedName>
</protein>
<accession>A0A9P6FR54</accession>
<evidence type="ECO:0000256" key="6">
    <source>
        <dbReference type="RuleBase" id="RU000492"/>
    </source>
</evidence>